<accession>A0A518RC92</accession>
<gene>
    <name evidence="2" type="ORF">FPZ54_02900</name>
</gene>
<dbReference type="PROSITE" id="PS51257">
    <property type="entry name" value="PROKAR_LIPOPROTEIN"/>
    <property type="match status" value="1"/>
</dbReference>
<reference evidence="2 3" key="1">
    <citation type="submission" date="2019-07" db="EMBL/GenBank/DDBJ databases">
        <title>Sphingomonas alkalisoli sp. nov., isolated from rhizosphere soil of Suaedae salsa.</title>
        <authorList>
            <person name="Zhang H."/>
            <person name="Xu L."/>
            <person name="Zhang J.-X."/>
            <person name="Sun J.-Q."/>
        </authorList>
    </citation>
    <scope>NUCLEOTIDE SEQUENCE [LARGE SCALE GENOMIC DNA]</scope>
    <source>
        <strain evidence="2 3">XS-10</strain>
    </source>
</reference>
<name>A0A518RC92_9SPHN</name>
<dbReference type="KEGG" id="ssua:FPZ54_02900"/>
<feature type="compositionally biased region" description="Low complexity" evidence="1">
    <location>
        <begin position="37"/>
        <end position="53"/>
    </location>
</feature>
<evidence type="ECO:0000313" key="2">
    <source>
        <dbReference type="EMBL" id="QDX25073.1"/>
    </source>
</evidence>
<sequence length="310" mass="32304">MNSLSKGTEAVRSALIVITAASLASCGKPQDGADPQPSATAAAASPSPASSISQEPDSGTGMVERWSLQQTGQGVVLALLRADRSAVLRLFCPGGEDRLLVNVPGFRPIDSEERLSFGSADDAAALVADTRGDAQRGGVTGTGRVPGNLAALIGGRLSANYGAQSSGPHPAPPPTLSRTFVTACSKKPVASTQPSPQAKGAVSACSVQSGKSIRVAPRRAVGTEPFWAARIDGRCVVYSHPEDQNGTRIWTRYANRPNGETWSGTLDGQLFELRARAERGCSDGMSDKRYPFAVELKVRGELRKGCAEAS</sequence>
<protein>
    <submittedName>
        <fullName evidence="2">Uncharacterized protein</fullName>
    </submittedName>
</protein>
<keyword evidence="3" id="KW-1185">Reference proteome</keyword>
<dbReference type="EMBL" id="CP042239">
    <property type="protein sequence ID" value="QDX25073.1"/>
    <property type="molecule type" value="Genomic_DNA"/>
</dbReference>
<organism evidence="2 3">
    <name type="scientific">Sphingomonas suaedae</name>
    <dbReference type="NCBI Taxonomy" id="2599297"/>
    <lineage>
        <taxon>Bacteria</taxon>
        <taxon>Pseudomonadati</taxon>
        <taxon>Pseudomonadota</taxon>
        <taxon>Alphaproteobacteria</taxon>
        <taxon>Sphingomonadales</taxon>
        <taxon>Sphingomonadaceae</taxon>
        <taxon>Sphingomonas</taxon>
    </lineage>
</organism>
<dbReference type="AlphaFoldDB" id="A0A518RC92"/>
<proteinExistence type="predicted"/>
<evidence type="ECO:0000256" key="1">
    <source>
        <dbReference type="SAM" id="MobiDB-lite"/>
    </source>
</evidence>
<dbReference type="OrthoDB" id="5489750at2"/>
<feature type="region of interest" description="Disordered" evidence="1">
    <location>
        <begin position="26"/>
        <end position="61"/>
    </location>
</feature>
<dbReference type="Proteomes" id="UP000318055">
    <property type="component" value="Chromosome"/>
</dbReference>
<evidence type="ECO:0000313" key="3">
    <source>
        <dbReference type="Proteomes" id="UP000318055"/>
    </source>
</evidence>